<evidence type="ECO:0000313" key="7">
    <source>
        <dbReference type="EMBL" id="KAK7057922.1"/>
    </source>
</evidence>
<dbReference type="EMBL" id="JAWWNJ010000004">
    <property type="protein sequence ID" value="KAK7057922.1"/>
    <property type="molecule type" value="Genomic_DNA"/>
</dbReference>
<sequence length="916" mass="101999">MSQKPAQAKAASKPTRTRVAPKRLVDGSNSEAPSAAHQGIVDKTQARLNAAATIAHLIKNIEDLDSVLPDSVAAGTEDDEIHRVITTVQGLDPDSIDSTFTRRFDILFKEDAQCRNADGRLHLIRRGEFGMLMVARYLRDLKWSDPDMNLSGAVLKLERVVTEMEVLSGIDRSKAEKTRLSKAAASKPNPTTRKAGTVTAGPSAAASSAPTDAFEQLFQATLNGKNKRADKTYKPKKVNPDLSEEEQDDFVNVDDDESPPADPKKRKIIVVDGVAQQSAPKKKKKKAKSAVAAAPPPQVDVIEVDESEDEARPSGKRGPTTDTRLHYSSPTAVTLNGEKRWSFNCLHKDCQKVVTFKRTVAKNQLFTDERPAPNVGNLATHLKDRHAGEPVPSKSEPGVFHNVSAGSAKIMAEYLAEGKLNPAINSTQKNFYKIMSAWIIEDDLPFTTGQTPGIQRLFAFLQTRYMLPTDTTVRNTLAELYIDMYELIKSELAEIKSKIAVATDTWSTRAMTFTFAGVIGSWITSEWELVERVLDFHPIEDKEHEGEYAALGLAKRLNELKALEKLISVSLDNASPNDVLVAALSRLLMKKFDIQFIPANSQIHCLAHVVNLVVQKILATLDAAPDPDTDAGASDEYLGNKDTPFHYDPHTDPEQVRLEEEEFTADDDQSTEEDESAELLAGILDDEYADMSPLEKLRTTTTKICSSPQRRKRFRATAEKAYGDEKAPSGRPLASLMVVRDVRHRWNYTHAMIKRGLLLRKAIDTWVFEREELRGLSLRLEDWRLLEALGKLLEVRVFICEAITPVICIQHFTNVTLYMSQAKTPTLPWVLPMYEAMLRHLRSSRDDETLYLSLREAAVEGITKLEKYYPKAYACQLNVIATLLHPSLGISWFRKLGSTVPSLTASKAIILFSHAY</sequence>
<organism evidence="7 8">
    <name type="scientific">Favolaschia claudopus</name>
    <dbReference type="NCBI Taxonomy" id="2862362"/>
    <lineage>
        <taxon>Eukaryota</taxon>
        <taxon>Fungi</taxon>
        <taxon>Dikarya</taxon>
        <taxon>Basidiomycota</taxon>
        <taxon>Agaricomycotina</taxon>
        <taxon>Agaricomycetes</taxon>
        <taxon>Agaricomycetidae</taxon>
        <taxon>Agaricales</taxon>
        <taxon>Marasmiineae</taxon>
        <taxon>Mycenaceae</taxon>
        <taxon>Favolaschia</taxon>
    </lineage>
</organism>
<dbReference type="InterPro" id="IPR012337">
    <property type="entry name" value="RNaseH-like_sf"/>
</dbReference>
<keyword evidence="5" id="KW-0539">Nucleus</keyword>
<keyword evidence="2" id="KW-0479">Metal-binding</keyword>
<gene>
    <name evidence="7" type="ORF">R3P38DRAFT_1189853</name>
</gene>
<dbReference type="GO" id="GO:0005634">
    <property type="term" value="C:nucleus"/>
    <property type="evidence" value="ECO:0007669"/>
    <property type="project" value="UniProtKB-SubCell"/>
</dbReference>
<evidence type="ECO:0000256" key="6">
    <source>
        <dbReference type="SAM" id="MobiDB-lite"/>
    </source>
</evidence>
<dbReference type="PANTHER" id="PTHR46481:SF10">
    <property type="entry name" value="ZINC FINGER BED DOMAIN-CONTAINING PROTEIN 39"/>
    <property type="match status" value="1"/>
</dbReference>
<accession>A0AAW0E252</accession>
<evidence type="ECO:0000256" key="1">
    <source>
        <dbReference type="ARBA" id="ARBA00004123"/>
    </source>
</evidence>
<protein>
    <submittedName>
        <fullName evidence="7">Dimer-Tnp-hAT domain-containing protein</fullName>
    </submittedName>
</protein>
<dbReference type="PANTHER" id="PTHR46481">
    <property type="entry name" value="ZINC FINGER BED DOMAIN-CONTAINING PROTEIN 4"/>
    <property type="match status" value="1"/>
</dbReference>
<evidence type="ECO:0000256" key="2">
    <source>
        <dbReference type="ARBA" id="ARBA00022723"/>
    </source>
</evidence>
<keyword evidence="4" id="KW-0862">Zinc</keyword>
<feature type="region of interest" description="Disordered" evidence="6">
    <location>
        <begin position="177"/>
        <end position="210"/>
    </location>
</feature>
<proteinExistence type="predicted"/>
<feature type="region of interest" description="Disordered" evidence="6">
    <location>
        <begin position="625"/>
        <end position="651"/>
    </location>
</feature>
<dbReference type="AlphaFoldDB" id="A0AAW0E252"/>
<feature type="compositionally biased region" description="Acidic residues" evidence="6">
    <location>
        <begin position="242"/>
        <end position="259"/>
    </location>
</feature>
<keyword evidence="8" id="KW-1185">Reference proteome</keyword>
<evidence type="ECO:0000313" key="8">
    <source>
        <dbReference type="Proteomes" id="UP001362999"/>
    </source>
</evidence>
<reference evidence="7 8" key="1">
    <citation type="journal article" date="2024" name="J Genomics">
        <title>Draft genome sequencing and assembly of Favolaschia claudopus CIRM-BRFM 2984 isolated from oak limbs.</title>
        <authorList>
            <person name="Navarro D."/>
            <person name="Drula E."/>
            <person name="Chaduli D."/>
            <person name="Cazenave R."/>
            <person name="Ahrendt S."/>
            <person name="Wang J."/>
            <person name="Lipzen A."/>
            <person name="Daum C."/>
            <person name="Barry K."/>
            <person name="Grigoriev I.V."/>
            <person name="Favel A."/>
            <person name="Rosso M.N."/>
            <person name="Martin F."/>
        </authorList>
    </citation>
    <scope>NUCLEOTIDE SEQUENCE [LARGE SCALE GENOMIC DNA]</scope>
    <source>
        <strain evidence="7 8">CIRM-BRFM 2984</strain>
    </source>
</reference>
<keyword evidence="3" id="KW-0863">Zinc-finger</keyword>
<evidence type="ECO:0000256" key="5">
    <source>
        <dbReference type="ARBA" id="ARBA00023242"/>
    </source>
</evidence>
<feature type="compositionally biased region" description="Low complexity" evidence="6">
    <location>
        <begin position="195"/>
        <end position="210"/>
    </location>
</feature>
<evidence type="ECO:0000256" key="3">
    <source>
        <dbReference type="ARBA" id="ARBA00022771"/>
    </source>
</evidence>
<comment type="caution">
    <text evidence="7">The sequence shown here is derived from an EMBL/GenBank/DDBJ whole genome shotgun (WGS) entry which is preliminary data.</text>
</comment>
<dbReference type="Proteomes" id="UP001362999">
    <property type="component" value="Unassembled WGS sequence"/>
</dbReference>
<name>A0AAW0E252_9AGAR</name>
<evidence type="ECO:0000256" key="4">
    <source>
        <dbReference type="ARBA" id="ARBA00022833"/>
    </source>
</evidence>
<feature type="region of interest" description="Disordered" evidence="6">
    <location>
        <begin position="229"/>
        <end position="327"/>
    </location>
</feature>
<feature type="region of interest" description="Disordered" evidence="6">
    <location>
        <begin position="1"/>
        <end position="37"/>
    </location>
</feature>
<feature type="compositionally biased region" description="Low complexity" evidence="6">
    <location>
        <begin position="1"/>
        <end position="14"/>
    </location>
</feature>
<comment type="subcellular location">
    <subcellularLocation>
        <location evidence="1">Nucleus</location>
    </subcellularLocation>
</comment>
<dbReference type="InterPro" id="IPR052035">
    <property type="entry name" value="ZnF_BED_domain_contain"/>
</dbReference>
<dbReference type="SUPFAM" id="SSF53098">
    <property type="entry name" value="Ribonuclease H-like"/>
    <property type="match status" value="1"/>
</dbReference>
<dbReference type="GO" id="GO:0008270">
    <property type="term" value="F:zinc ion binding"/>
    <property type="evidence" value="ECO:0007669"/>
    <property type="project" value="UniProtKB-KW"/>
</dbReference>